<reference evidence="1 2" key="1">
    <citation type="submission" date="2018-05" db="EMBL/GenBank/DDBJ databases">
        <title>Draft genome sequence of Scytalidium lignicola DSM 105466, a ubiquitous saprotrophic fungus.</title>
        <authorList>
            <person name="Buettner E."/>
            <person name="Gebauer A.M."/>
            <person name="Hofrichter M."/>
            <person name="Liers C."/>
            <person name="Kellner H."/>
        </authorList>
    </citation>
    <scope>NUCLEOTIDE SEQUENCE [LARGE SCALE GENOMIC DNA]</scope>
    <source>
        <strain evidence="1 2">DSM 105466</strain>
    </source>
</reference>
<proteinExistence type="predicted"/>
<accession>A0A3E2H8G0</accession>
<keyword evidence="2" id="KW-1185">Reference proteome</keyword>
<evidence type="ECO:0000313" key="1">
    <source>
        <dbReference type="EMBL" id="RFU29705.1"/>
    </source>
</evidence>
<comment type="caution">
    <text evidence="1">The sequence shown here is derived from an EMBL/GenBank/DDBJ whole genome shotgun (WGS) entry which is preliminary data.</text>
</comment>
<keyword evidence="1" id="KW-0436">Ligase</keyword>
<dbReference type="EC" id="6.1.1.22" evidence="1"/>
<protein>
    <submittedName>
        <fullName evidence="1">Asparagine tRNA ligase</fullName>
        <ecNumber evidence="1">6.1.1.22</ecNumber>
    </submittedName>
</protein>
<organism evidence="1 2">
    <name type="scientific">Scytalidium lignicola</name>
    <name type="common">Hyphomycete</name>
    <dbReference type="NCBI Taxonomy" id="5539"/>
    <lineage>
        <taxon>Eukaryota</taxon>
        <taxon>Fungi</taxon>
        <taxon>Dikarya</taxon>
        <taxon>Ascomycota</taxon>
        <taxon>Pezizomycotina</taxon>
        <taxon>Leotiomycetes</taxon>
        <taxon>Leotiomycetes incertae sedis</taxon>
        <taxon>Scytalidium</taxon>
    </lineage>
</organism>
<sequence length="115" mass="12390">MAFKACGVPGDKGAPLYAVNLPNAVWRNMKGPARTDTIPLWPTKKLQVILKSSTLASTLQAGHSNACGTRKRLTGSTLKFLPILNKEGNPHVLSDDIAEASERRMTGIINLPILL</sequence>
<dbReference type="STRING" id="5539.A0A3E2H8G0"/>
<feature type="non-terminal residue" evidence="1">
    <location>
        <position position="115"/>
    </location>
</feature>
<dbReference type="EMBL" id="NCSJ02000120">
    <property type="protein sequence ID" value="RFU29705.1"/>
    <property type="molecule type" value="Genomic_DNA"/>
</dbReference>
<gene>
    <name evidence="1" type="ORF">B7463_g6635</name>
</gene>
<evidence type="ECO:0000313" key="2">
    <source>
        <dbReference type="Proteomes" id="UP000258309"/>
    </source>
</evidence>
<feature type="non-terminal residue" evidence="1">
    <location>
        <position position="1"/>
    </location>
</feature>
<name>A0A3E2H8G0_SCYLI</name>
<dbReference type="GO" id="GO:0004816">
    <property type="term" value="F:asparagine-tRNA ligase activity"/>
    <property type="evidence" value="ECO:0007669"/>
    <property type="project" value="UniProtKB-EC"/>
</dbReference>
<dbReference type="AlphaFoldDB" id="A0A3E2H8G0"/>
<dbReference type="Proteomes" id="UP000258309">
    <property type="component" value="Unassembled WGS sequence"/>
</dbReference>